<dbReference type="CDD" id="cd09274">
    <property type="entry name" value="RNase_HI_RT_Ty3"/>
    <property type="match status" value="1"/>
</dbReference>
<dbReference type="SUPFAM" id="SSF56672">
    <property type="entry name" value="DNA/RNA polymerases"/>
    <property type="match status" value="1"/>
</dbReference>
<comment type="caution">
    <text evidence="8">The sequence shown here is derived from an EMBL/GenBank/DDBJ whole genome shotgun (WGS) entry which is preliminary data.</text>
</comment>
<keyword evidence="3" id="KW-0540">Nuclease</keyword>
<dbReference type="EMBL" id="NNAY01002678">
    <property type="protein sequence ID" value="OXU20791.1"/>
    <property type="molecule type" value="Genomic_DNA"/>
</dbReference>
<evidence type="ECO:0000256" key="6">
    <source>
        <dbReference type="ARBA" id="ARBA00023268"/>
    </source>
</evidence>
<evidence type="ECO:0000256" key="5">
    <source>
        <dbReference type="ARBA" id="ARBA00022918"/>
    </source>
</evidence>
<reference evidence="8 9" key="1">
    <citation type="journal article" date="2017" name="Curr. Biol.">
        <title>The Evolution of Venom by Co-option of Single-Copy Genes.</title>
        <authorList>
            <person name="Martinson E.O."/>
            <person name="Mrinalini"/>
            <person name="Kelkar Y.D."/>
            <person name="Chang C.H."/>
            <person name="Werren J.H."/>
        </authorList>
    </citation>
    <scope>NUCLEOTIDE SEQUENCE [LARGE SCALE GENOMIC DNA]</scope>
    <source>
        <strain evidence="8 9">Alberta</strain>
        <tissue evidence="8">Whole body</tissue>
    </source>
</reference>
<dbReference type="GO" id="GO:0004519">
    <property type="term" value="F:endonuclease activity"/>
    <property type="evidence" value="ECO:0007669"/>
    <property type="project" value="UniProtKB-KW"/>
</dbReference>
<dbReference type="FunFam" id="3.30.70.270:FF:000020">
    <property type="entry name" value="Transposon Tf2-6 polyprotein-like Protein"/>
    <property type="match status" value="1"/>
</dbReference>
<dbReference type="PANTHER" id="PTHR37984">
    <property type="entry name" value="PROTEIN CBG26694"/>
    <property type="match status" value="1"/>
</dbReference>
<dbReference type="EC" id="2.7.7.49" evidence="1"/>
<dbReference type="Proteomes" id="UP000215335">
    <property type="component" value="Unassembled WGS sequence"/>
</dbReference>
<dbReference type="PANTHER" id="PTHR37984:SF5">
    <property type="entry name" value="PROTEIN NYNRIN-LIKE"/>
    <property type="match status" value="1"/>
</dbReference>
<dbReference type="GO" id="GO:0003964">
    <property type="term" value="F:RNA-directed DNA polymerase activity"/>
    <property type="evidence" value="ECO:0007669"/>
    <property type="project" value="UniProtKB-KW"/>
</dbReference>
<dbReference type="InterPro" id="IPR043502">
    <property type="entry name" value="DNA/RNA_pol_sf"/>
</dbReference>
<sequence>MADITRETGNQIIKTIMGIKTTEVAAVLRHIVGGGCIRTDPKKVEAAAKYPIPTTTKKVRQAVAFFAYYRIYIKDFAKIAEPLYDLLRKNVKFHWEEEQQTAFDKLKEILCSEPVLAASDLSQPFVVTCDASDYGLGAVIGQGKIGQDRQCAYTSRPLKGSELRYSTYDKELLAIVFAKEQFRHWLYGRKCSVVTDHEPLKHIGSTKKVDLRFNRLKAALRGYEFNVVYRPGRTNVNADALSRNLIIPEGEKNPELPRAQLYKLSSEQEYGNSDLDEKSPPARLFVIKANDENIITKLQNKKRPHPDSENSLTNIPRKRDKETNILFRKGEVLAVRNEEDTFFCAY</sequence>
<dbReference type="STRING" id="543379.A0A232ER26"/>
<dbReference type="Gene3D" id="3.30.70.270">
    <property type="match status" value="1"/>
</dbReference>
<gene>
    <name evidence="8" type="ORF">TSAR_010622</name>
</gene>
<evidence type="ECO:0000256" key="3">
    <source>
        <dbReference type="ARBA" id="ARBA00022722"/>
    </source>
</evidence>
<keyword evidence="5" id="KW-0695">RNA-directed DNA polymerase</keyword>
<evidence type="ECO:0000313" key="8">
    <source>
        <dbReference type="EMBL" id="OXU20791.1"/>
    </source>
</evidence>
<organism evidence="8 9">
    <name type="scientific">Trichomalopsis sarcophagae</name>
    <dbReference type="NCBI Taxonomy" id="543379"/>
    <lineage>
        <taxon>Eukaryota</taxon>
        <taxon>Metazoa</taxon>
        <taxon>Ecdysozoa</taxon>
        <taxon>Arthropoda</taxon>
        <taxon>Hexapoda</taxon>
        <taxon>Insecta</taxon>
        <taxon>Pterygota</taxon>
        <taxon>Neoptera</taxon>
        <taxon>Endopterygota</taxon>
        <taxon>Hymenoptera</taxon>
        <taxon>Apocrita</taxon>
        <taxon>Proctotrupomorpha</taxon>
        <taxon>Chalcidoidea</taxon>
        <taxon>Pteromalidae</taxon>
        <taxon>Pteromalinae</taxon>
        <taxon>Trichomalopsis</taxon>
    </lineage>
</organism>
<dbReference type="InterPro" id="IPR043128">
    <property type="entry name" value="Rev_trsase/Diguanyl_cyclase"/>
</dbReference>
<feature type="domain" description="Reverse transcriptase/retrotransposon-derived protein RNase H-like" evidence="7">
    <location>
        <begin position="95"/>
        <end position="192"/>
    </location>
</feature>
<keyword evidence="2" id="KW-0548">Nucleotidyltransferase</keyword>
<keyword evidence="4" id="KW-0255">Endonuclease</keyword>
<keyword evidence="9" id="KW-1185">Reference proteome</keyword>
<evidence type="ECO:0000259" key="7">
    <source>
        <dbReference type="Pfam" id="PF17919"/>
    </source>
</evidence>
<dbReference type="FunFam" id="3.10.20.370:FF:000001">
    <property type="entry name" value="Retrovirus-related Pol polyprotein from transposon 17.6-like protein"/>
    <property type="match status" value="1"/>
</dbReference>
<accession>A0A232ER26</accession>
<evidence type="ECO:0000256" key="2">
    <source>
        <dbReference type="ARBA" id="ARBA00022695"/>
    </source>
</evidence>
<evidence type="ECO:0000256" key="4">
    <source>
        <dbReference type="ARBA" id="ARBA00022759"/>
    </source>
</evidence>
<evidence type="ECO:0000256" key="1">
    <source>
        <dbReference type="ARBA" id="ARBA00012493"/>
    </source>
</evidence>
<dbReference type="InterPro" id="IPR050951">
    <property type="entry name" value="Retrovirus_Pol_polyprotein"/>
</dbReference>
<protein>
    <recommendedName>
        <fullName evidence="1">RNA-directed DNA polymerase</fullName>
        <ecNumber evidence="1">2.7.7.49</ecNumber>
    </recommendedName>
</protein>
<name>A0A232ER26_9HYME</name>
<keyword evidence="4" id="KW-0378">Hydrolase</keyword>
<dbReference type="AlphaFoldDB" id="A0A232ER26"/>
<keyword evidence="2" id="KW-0808">Transferase</keyword>
<proteinExistence type="predicted"/>
<dbReference type="Pfam" id="PF17919">
    <property type="entry name" value="RT_RNaseH_2"/>
    <property type="match status" value="1"/>
</dbReference>
<keyword evidence="6" id="KW-0511">Multifunctional enzyme</keyword>
<dbReference type="OrthoDB" id="430238at2759"/>
<evidence type="ECO:0000313" key="9">
    <source>
        <dbReference type="Proteomes" id="UP000215335"/>
    </source>
</evidence>
<dbReference type="InterPro" id="IPR041577">
    <property type="entry name" value="RT_RNaseH_2"/>
</dbReference>